<dbReference type="GO" id="GO:0007165">
    <property type="term" value="P:signal transduction"/>
    <property type="evidence" value="ECO:0007669"/>
    <property type="project" value="InterPro"/>
</dbReference>
<dbReference type="KEGG" id="stax:MC45_02100"/>
<feature type="domain" description="CheW-like" evidence="1">
    <location>
        <begin position="7"/>
        <end position="152"/>
    </location>
</feature>
<dbReference type="PANTHER" id="PTHR22617:SF23">
    <property type="entry name" value="CHEMOTAXIS PROTEIN CHEW"/>
    <property type="match status" value="1"/>
</dbReference>
<gene>
    <name evidence="2" type="ORF">MC45_02100</name>
</gene>
<keyword evidence="3" id="KW-1185">Reference proteome</keyword>
<dbReference type="SMART" id="SM00260">
    <property type="entry name" value="CheW"/>
    <property type="match status" value="1"/>
</dbReference>
<dbReference type="InterPro" id="IPR002545">
    <property type="entry name" value="CheW-lke_dom"/>
</dbReference>
<dbReference type="GO" id="GO:0005829">
    <property type="term" value="C:cytosol"/>
    <property type="evidence" value="ECO:0007669"/>
    <property type="project" value="TreeGrafter"/>
</dbReference>
<reference evidence="2 3" key="1">
    <citation type="submission" date="2014-09" db="EMBL/GenBank/DDBJ databases">
        <title>Using Illumina technology Improving SMRT sequencing Genome Assembly by RASTools.</title>
        <authorList>
            <person name="Zhou Y."/>
            <person name="Ma T."/>
            <person name="Liu T."/>
        </authorList>
    </citation>
    <scope>NUCLEOTIDE SEQUENCE [LARGE SCALE GENOMIC DNA]</scope>
    <source>
        <strain evidence="2 3">ATCC 55669</strain>
    </source>
</reference>
<dbReference type="AlphaFoldDB" id="A0A097ECX3"/>
<dbReference type="Gene3D" id="2.30.30.40">
    <property type="entry name" value="SH3 Domains"/>
    <property type="match status" value="1"/>
</dbReference>
<dbReference type="STRING" id="1549858.MC45_02100"/>
<name>A0A097ECX3_9SPHN</name>
<dbReference type="RefSeq" id="WP_038658916.1">
    <property type="nucleotide sequence ID" value="NZ_CP009571.1"/>
</dbReference>
<accession>A0A097ECX3</accession>
<dbReference type="Pfam" id="PF01584">
    <property type="entry name" value="CheW"/>
    <property type="match status" value="1"/>
</dbReference>
<dbReference type="Proteomes" id="UP000033200">
    <property type="component" value="Chromosome"/>
</dbReference>
<evidence type="ECO:0000313" key="2">
    <source>
        <dbReference type="EMBL" id="AIT05393.1"/>
    </source>
</evidence>
<proteinExistence type="predicted"/>
<evidence type="ECO:0000259" key="1">
    <source>
        <dbReference type="PROSITE" id="PS50851"/>
    </source>
</evidence>
<dbReference type="SUPFAM" id="SSF50341">
    <property type="entry name" value="CheW-like"/>
    <property type="match status" value="1"/>
</dbReference>
<dbReference type="PANTHER" id="PTHR22617">
    <property type="entry name" value="CHEMOTAXIS SENSOR HISTIDINE KINASE-RELATED"/>
    <property type="match status" value="1"/>
</dbReference>
<dbReference type="InterPro" id="IPR039315">
    <property type="entry name" value="CheW"/>
</dbReference>
<dbReference type="eggNOG" id="COG0835">
    <property type="taxonomic scope" value="Bacteria"/>
</dbReference>
<dbReference type="HOGENOM" id="CLU_048995_1_1_5"/>
<dbReference type="GO" id="GO:0006935">
    <property type="term" value="P:chemotaxis"/>
    <property type="evidence" value="ECO:0007669"/>
    <property type="project" value="InterPro"/>
</dbReference>
<dbReference type="EMBL" id="CP009571">
    <property type="protein sequence ID" value="AIT05393.1"/>
    <property type="molecule type" value="Genomic_DNA"/>
</dbReference>
<evidence type="ECO:0000313" key="3">
    <source>
        <dbReference type="Proteomes" id="UP000033200"/>
    </source>
</evidence>
<dbReference type="PROSITE" id="PS50851">
    <property type="entry name" value="CHEW"/>
    <property type="match status" value="1"/>
</dbReference>
<dbReference type="Gene3D" id="2.40.50.180">
    <property type="entry name" value="CheA-289, Domain 4"/>
    <property type="match status" value="1"/>
</dbReference>
<sequence>MSGGDGTLQTIVFGIGDELFALPIGVVREILDHGPAFRVPNAPDWLIGLCDVRGLSVPMVDFRICLGLPSVAVTPATRVLVVESDTGGERPLVIGLVVDRVLDVSTWSREAIEPLPDTGTAWHSRHVVSVLRRDGGFVGLLELDGVLAGMAQILAQSGAAPPVAAVS</sequence>
<dbReference type="InterPro" id="IPR036061">
    <property type="entry name" value="CheW-like_dom_sf"/>
</dbReference>
<protein>
    <recommendedName>
        <fullName evidence="1">CheW-like domain-containing protein</fullName>
    </recommendedName>
</protein>
<organism evidence="2 3">
    <name type="scientific">Sphingomonas taxi</name>
    <dbReference type="NCBI Taxonomy" id="1549858"/>
    <lineage>
        <taxon>Bacteria</taxon>
        <taxon>Pseudomonadati</taxon>
        <taxon>Pseudomonadota</taxon>
        <taxon>Alphaproteobacteria</taxon>
        <taxon>Sphingomonadales</taxon>
        <taxon>Sphingomonadaceae</taxon>
        <taxon>Sphingomonas</taxon>
    </lineage>
</organism>